<dbReference type="GO" id="GO:0006218">
    <property type="term" value="P:uridine catabolic process"/>
    <property type="evidence" value="ECO:0007669"/>
    <property type="project" value="TreeGrafter"/>
</dbReference>
<dbReference type="Pfam" id="PF01048">
    <property type="entry name" value="PNP_UDP_1"/>
    <property type="match status" value="1"/>
</dbReference>
<dbReference type="Proteomes" id="UP000193067">
    <property type="component" value="Unassembled WGS sequence"/>
</dbReference>
<dbReference type="STRING" id="1353009.A0A1Y2IY89"/>
<reference evidence="2 3" key="1">
    <citation type="journal article" date="2015" name="Biotechnol. Biofuels">
        <title>Enhanced degradation of softwood versus hardwood by the white-rot fungus Pycnoporus coccineus.</title>
        <authorList>
            <person name="Couturier M."/>
            <person name="Navarro D."/>
            <person name="Chevret D."/>
            <person name="Henrissat B."/>
            <person name="Piumi F."/>
            <person name="Ruiz-Duenas F.J."/>
            <person name="Martinez A.T."/>
            <person name="Grigoriev I.V."/>
            <person name="Riley R."/>
            <person name="Lipzen A."/>
            <person name="Berrin J.G."/>
            <person name="Master E.R."/>
            <person name="Rosso M.N."/>
        </authorList>
    </citation>
    <scope>NUCLEOTIDE SEQUENCE [LARGE SCALE GENOMIC DNA]</scope>
    <source>
        <strain evidence="2 3">BRFM310</strain>
    </source>
</reference>
<dbReference type="PANTHER" id="PTHR43691">
    <property type="entry name" value="URIDINE PHOSPHORYLASE"/>
    <property type="match status" value="1"/>
</dbReference>
<dbReference type="InterPro" id="IPR000845">
    <property type="entry name" value="Nucleoside_phosphorylase_d"/>
</dbReference>
<dbReference type="InterPro" id="IPR035994">
    <property type="entry name" value="Nucleoside_phosphorylase_sf"/>
</dbReference>
<sequence>MKNRIVDANFPRTLDQRVYHLGLRAGEVANRIITLGAPSRAHGIASYLDPTPTPFTLTSERGFTTITGRYKGVPVSIISIGMGYPNADFFVREVRECLNGDMVVVRLGSCGGLIDVPVGSVVVPKASIAVTRNYDFDFVTGKSDEPPYKSSKPVLADPIVHDALVDSLTRTRPANITTPIVDHTLNASADSFYSSQGRQTSFPDHNADLIDRLMSEHKDLATFEMETFHILHLAACWRPEAHEAAKDAPPLSRDATAPSIYPAHPPSTQSDIPDVATSAIGHQPLRPPPRIRAAAAQMVFASRTSQDFIAPQEVASIEAWTGRAVLEALVGLAIEPDRLHEETGSVWEIKGDELDKAIPR</sequence>
<evidence type="ECO:0000313" key="2">
    <source>
        <dbReference type="EMBL" id="OSD05554.1"/>
    </source>
</evidence>
<feature type="domain" description="Nucleoside phosphorylase" evidence="1">
    <location>
        <begin position="31"/>
        <end position="235"/>
    </location>
</feature>
<dbReference type="SUPFAM" id="SSF53167">
    <property type="entry name" value="Purine and uridine phosphorylases"/>
    <property type="match status" value="1"/>
</dbReference>
<dbReference type="GO" id="GO:0004850">
    <property type="term" value="F:uridine phosphorylase activity"/>
    <property type="evidence" value="ECO:0007669"/>
    <property type="project" value="TreeGrafter"/>
</dbReference>
<organism evidence="2 3">
    <name type="scientific">Trametes coccinea (strain BRFM310)</name>
    <name type="common">Pycnoporus coccineus</name>
    <dbReference type="NCBI Taxonomy" id="1353009"/>
    <lineage>
        <taxon>Eukaryota</taxon>
        <taxon>Fungi</taxon>
        <taxon>Dikarya</taxon>
        <taxon>Basidiomycota</taxon>
        <taxon>Agaricomycotina</taxon>
        <taxon>Agaricomycetes</taxon>
        <taxon>Polyporales</taxon>
        <taxon>Polyporaceae</taxon>
        <taxon>Trametes</taxon>
    </lineage>
</organism>
<dbReference type="Gene3D" id="3.40.50.1580">
    <property type="entry name" value="Nucleoside phosphorylase domain"/>
    <property type="match status" value="1"/>
</dbReference>
<name>A0A1Y2IY89_TRAC3</name>
<protein>
    <submittedName>
        <fullName evidence="2">Purine and uridine phosphorylase</fullName>
    </submittedName>
</protein>
<keyword evidence="3" id="KW-1185">Reference proteome</keyword>
<dbReference type="OrthoDB" id="416752at2759"/>
<dbReference type="CDD" id="cd17769">
    <property type="entry name" value="NP_TgUP-like"/>
    <property type="match status" value="1"/>
</dbReference>
<dbReference type="PANTHER" id="PTHR43691:SF14">
    <property type="entry name" value="URIDINE PHOSPHORYLASE"/>
    <property type="match status" value="1"/>
</dbReference>
<accession>A0A1Y2IY89</accession>
<evidence type="ECO:0000259" key="1">
    <source>
        <dbReference type="Pfam" id="PF01048"/>
    </source>
</evidence>
<dbReference type="AlphaFoldDB" id="A0A1Y2IY89"/>
<proteinExistence type="predicted"/>
<gene>
    <name evidence="2" type="ORF">PYCCODRAFT_1432085</name>
</gene>
<dbReference type="GO" id="GO:0005829">
    <property type="term" value="C:cytosol"/>
    <property type="evidence" value="ECO:0007669"/>
    <property type="project" value="TreeGrafter"/>
</dbReference>
<evidence type="ECO:0000313" key="3">
    <source>
        <dbReference type="Proteomes" id="UP000193067"/>
    </source>
</evidence>
<dbReference type="EMBL" id="KZ084092">
    <property type="protein sequence ID" value="OSD05554.1"/>
    <property type="molecule type" value="Genomic_DNA"/>
</dbReference>